<evidence type="ECO:0000313" key="2">
    <source>
        <dbReference type="Proteomes" id="UP000294743"/>
    </source>
</evidence>
<evidence type="ECO:0000313" key="1">
    <source>
        <dbReference type="EMBL" id="TDW13238.1"/>
    </source>
</evidence>
<reference evidence="1 2" key="1">
    <citation type="submission" date="2019-03" db="EMBL/GenBank/DDBJ databases">
        <title>Genomic Encyclopedia of Type Strains, Phase IV (KMG-IV): sequencing the most valuable type-strain genomes for metagenomic binning, comparative biology and taxonomic classification.</title>
        <authorList>
            <person name="Goeker M."/>
        </authorList>
    </citation>
    <scope>NUCLEOTIDE SEQUENCE [LARGE SCALE GENOMIC DNA]</scope>
    <source>
        <strain evidence="1 2">DSM 28867</strain>
    </source>
</reference>
<proteinExistence type="predicted"/>
<dbReference type="AlphaFoldDB" id="A0A4R7ZAG0"/>
<protein>
    <submittedName>
        <fullName evidence="1">Uncharacterized protein</fullName>
    </submittedName>
</protein>
<gene>
    <name evidence="1" type="ORF">EDD63_14213</name>
</gene>
<dbReference type="Proteomes" id="UP000294743">
    <property type="component" value="Unassembled WGS sequence"/>
</dbReference>
<organism evidence="1 2">
    <name type="scientific">Breznakia blatticola</name>
    <dbReference type="NCBI Taxonomy" id="1754012"/>
    <lineage>
        <taxon>Bacteria</taxon>
        <taxon>Bacillati</taxon>
        <taxon>Bacillota</taxon>
        <taxon>Erysipelotrichia</taxon>
        <taxon>Erysipelotrichales</taxon>
        <taxon>Erysipelotrichaceae</taxon>
        <taxon>Breznakia</taxon>
    </lineage>
</organism>
<name>A0A4R7ZAG0_9FIRM</name>
<keyword evidence="2" id="KW-1185">Reference proteome</keyword>
<comment type="caution">
    <text evidence="1">The sequence shown here is derived from an EMBL/GenBank/DDBJ whole genome shotgun (WGS) entry which is preliminary data.</text>
</comment>
<dbReference type="EMBL" id="SODD01000042">
    <property type="protein sequence ID" value="TDW13238.1"/>
    <property type="molecule type" value="Genomic_DNA"/>
</dbReference>
<accession>A0A4R7ZAG0</accession>
<sequence>MTRIGILHGCCYTKVMKTQNQLNKICIFSESHEFLWENFLRRNPVLKIDLDTNIKTCYPSSYYVNGVEYHIPYRIGYEVKKLKHSNTHEKVIAYCLMSRHHNGFVREKYLKKLLKKKYFQQYPFVVAYVLRLVGEYVEEIWDVVYEHKHLFDNETTRVFIYENDRFIDKMFQRSYSYFSNNRFGEPFKKRYLMNPIICKGPLLNGSSNYKLLSYVVSLKQVIYREDI</sequence>